<feature type="region of interest" description="Disordered" evidence="1">
    <location>
        <begin position="61"/>
        <end position="119"/>
    </location>
</feature>
<evidence type="ECO:0000256" key="2">
    <source>
        <dbReference type="SAM" id="SignalP"/>
    </source>
</evidence>
<keyword evidence="4" id="KW-1185">Reference proteome</keyword>
<sequence length="119" mass="12123">MGDAAGDCCSILCGGCCLAIFSTLTAFCSTKTYGAGSGSGGNTGCCGKCFKSSFDEDGFEDEVRKDMEKTRDPNAKVREPEAVPPMSTTQTPPLPPSPPSPSSPPTLAQPASIPAQPAS</sequence>
<feature type="chain" id="PRO_5034962260" evidence="2">
    <location>
        <begin position="31"/>
        <end position="119"/>
    </location>
</feature>
<organism evidence="3 4">
    <name type="scientific">Psilocybe cf. subviscida</name>
    <dbReference type="NCBI Taxonomy" id="2480587"/>
    <lineage>
        <taxon>Eukaryota</taxon>
        <taxon>Fungi</taxon>
        <taxon>Dikarya</taxon>
        <taxon>Basidiomycota</taxon>
        <taxon>Agaricomycotina</taxon>
        <taxon>Agaricomycetes</taxon>
        <taxon>Agaricomycetidae</taxon>
        <taxon>Agaricales</taxon>
        <taxon>Agaricineae</taxon>
        <taxon>Strophariaceae</taxon>
        <taxon>Psilocybe</taxon>
    </lineage>
</organism>
<protein>
    <submittedName>
        <fullName evidence="3">Uncharacterized protein</fullName>
    </submittedName>
</protein>
<gene>
    <name evidence="3" type="ORF">D9619_009630</name>
</gene>
<dbReference type="EMBL" id="JAACJJ010000015">
    <property type="protein sequence ID" value="KAF5325359.1"/>
    <property type="molecule type" value="Genomic_DNA"/>
</dbReference>
<feature type="signal peptide" evidence="2">
    <location>
        <begin position="1"/>
        <end position="30"/>
    </location>
</feature>
<dbReference type="Proteomes" id="UP000567179">
    <property type="component" value="Unassembled WGS sequence"/>
</dbReference>
<feature type="compositionally biased region" description="Pro residues" evidence="1">
    <location>
        <begin position="92"/>
        <end position="104"/>
    </location>
</feature>
<evidence type="ECO:0000256" key="1">
    <source>
        <dbReference type="SAM" id="MobiDB-lite"/>
    </source>
</evidence>
<evidence type="ECO:0000313" key="4">
    <source>
        <dbReference type="Proteomes" id="UP000567179"/>
    </source>
</evidence>
<reference evidence="3 4" key="1">
    <citation type="journal article" date="2020" name="ISME J.">
        <title>Uncovering the hidden diversity of litter-decomposition mechanisms in mushroom-forming fungi.</title>
        <authorList>
            <person name="Floudas D."/>
            <person name="Bentzer J."/>
            <person name="Ahren D."/>
            <person name="Johansson T."/>
            <person name="Persson P."/>
            <person name="Tunlid A."/>
        </authorList>
    </citation>
    <scope>NUCLEOTIDE SEQUENCE [LARGE SCALE GENOMIC DNA]</scope>
    <source>
        <strain evidence="3 4">CBS 101986</strain>
    </source>
</reference>
<accession>A0A8H5BLK3</accession>
<feature type="compositionally biased region" description="Basic and acidic residues" evidence="1">
    <location>
        <begin position="61"/>
        <end position="81"/>
    </location>
</feature>
<dbReference type="AlphaFoldDB" id="A0A8H5BLK3"/>
<dbReference type="OrthoDB" id="2608976at2759"/>
<feature type="compositionally biased region" description="Low complexity" evidence="1">
    <location>
        <begin position="105"/>
        <end position="119"/>
    </location>
</feature>
<proteinExistence type="predicted"/>
<keyword evidence="2" id="KW-0732">Signal</keyword>
<evidence type="ECO:0000313" key="3">
    <source>
        <dbReference type="EMBL" id="KAF5325359.1"/>
    </source>
</evidence>
<name>A0A8H5BLK3_9AGAR</name>
<comment type="caution">
    <text evidence="3">The sequence shown here is derived from an EMBL/GenBank/DDBJ whole genome shotgun (WGS) entry which is preliminary data.</text>
</comment>